<evidence type="ECO:0000256" key="3">
    <source>
        <dbReference type="ARBA" id="ARBA00022691"/>
    </source>
</evidence>
<gene>
    <name evidence="4" type="ORF">LCGC14_2038820</name>
</gene>
<proteinExistence type="predicted"/>
<dbReference type="GO" id="GO:0032259">
    <property type="term" value="P:methylation"/>
    <property type="evidence" value="ECO:0007669"/>
    <property type="project" value="UniProtKB-KW"/>
</dbReference>
<dbReference type="PANTHER" id="PTHR30481">
    <property type="entry name" value="DNA ADENINE METHYLASE"/>
    <property type="match status" value="1"/>
</dbReference>
<dbReference type="GO" id="GO:0009307">
    <property type="term" value="P:DNA restriction-modification system"/>
    <property type="evidence" value="ECO:0007669"/>
    <property type="project" value="InterPro"/>
</dbReference>
<sequence>MPPIDRAVMWYYVYYNSFVGDMSTFILRKYQTNPNRFISRLPKLVEDFASRFTNVIIEDIDFRDFFKKYNTKDFFFYLDPPYYETAGYEVPFVEQDHKDLCRCLKTFKGKFLMTYNDHPTIQALYKDFTVENITQAYQAANRPSSYTEKSNAGNQITIKNY</sequence>
<keyword evidence="1" id="KW-0489">Methyltransferase</keyword>
<evidence type="ECO:0000256" key="1">
    <source>
        <dbReference type="ARBA" id="ARBA00022603"/>
    </source>
</evidence>
<evidence type="ECO:0008006" key="5">
    <source>
        <dbReference type="Google" id="ProtNLM"/>
    </source>
</evidence>
<dbReference type="InterPro" id="IPR029063">
    <property type="entry name" value="SAM-dependent_MTases_sf"/>
</dbReference>
<dbReference type="Gene3D" id="3.40.50.150">
    <property type="entry name" value="Vaccinia Virus protein VP39"/>
    <property type="match status" value="1"/>
</dbReference>
<dbReference type="EMBL" id="LAZR01023870">
    <property type="protein sequence ID" value="KKL77040.1"/>
    <property type="molecule type" value="Genomic_DNA"/>
</dbReference>
<dbReference type="GO" id="GO:0009007">
    <property type="term" value="F:site-specific DNA-methyltransferase (adenine-specific) activity"/>
    <property type="evidence" value="ECO:0007669"/>
    <property type="project" value="UniProtKB-EC"/>
</dbReference>
<organism evidence="4">
    <name type="scientific">marine sediment metagenome</name>
    <dbReference type="NCBI Taxonomy" id="412755"/>
    <lineage>
        <taxon>unclassified sequences</taxon>
        <taxon>metagenomes</taxon>
        <taxon>ecological metagenomes</taxon>
    </lineage>
</organism>
<dbReference type="SUPFAM" id="SSF53335">
    <property type="entry name" value="S-adenosyl-L-methionine-dependent methyltransferases"/>
    <property type="match status" value="1"/>
</dbReference>
<comment type="caution">
    <text evidence="4">The sequence shown here is derived from an EMBL/GenBank/DDBJ whole genome shotgun (WGS) entry which is preliminary data.</text>
</comment>
<protein>
    <recommendedName>
        <fullName evidence="5">DNA adenine methylase</fullName>
    </recommendedName>
</protein>
<accession>A0A0F9H5X8</accession>
<dbReference type="GO" id="GO:0043565">
    <property type="term" value="F:sequence-specific DNA binding"/>
    <property type="evidence" value="ECO:0007669"/>
    <property type="project" value="TreeGrafter"/>
</dbReference>
<name>A0A0F9H5X8_9ZZZZ</name>
<dbReference type="InterPro" id="IPR012327">
    <property type="entry name" value="MeTrfase_D12"/>
</dbReference>
<evidence type="ECO:0000256" key="2">
    <source>
        <dbReference type="ARBA" id="ARBA00022679"/>
    </source>
</evidence>
<dbReference type="GO" id="GO:0006298">
    <property type="term" value="P:mismatch repair"/>
    <property type="evidence" value="ECO:0007669"/>
    <property type="project" value="TreeGrafter"/>
</dbReference>
<reference evidence="4" key="1">
    <citation type="journal article" date="2015" name="Nature">
        <title>Complex archaea that bridge the gap between prokaryotes and eukaryotes.</title>
        <authorList>
            <person name="Spang A."/>
            <person name="Saw J.H."/>
            <person name="Jorgensen S.L."/>
            <person name="Zaremba-Niedzwiedzka K."/>
            <person name="Martijn J."/>
            <person name="Lind A.E."/>
            <person name="van Eijk R."/>
            <person name="Schleper C."/>
            <person name="Guy L."/>
            <person name="Ettema T.J."/>
        </authorList>
    </citation>
    <scope>NUCLEOTIDE SEQUENCE</scope>
</reference>
<dbReference type="GO" id="GO:1904047">
    <property type="term" value="F:S-adenosyl-L-methionine binding"/>
    <property type="evidence" value="ECO:0007669"/>
    <property type="project" value="TreeGrafter"/>
</dbReference>
<evidence type="ECO:0000313" key="4">
    <source>
        <dbReference type="EMBL" id="KKL77040.1"/>
    </source>
</evidence>
<keyword evidence="3" id="KW-0949">S-adenosyl-L-methionine</keyword>
<dbReference type="AlphaFoldDB" id="A0A0F9H5X8"/>
<keyword evidence="2" id="KW-0808">Transferase</keyword>
<dbReference type="Pfam" id="PF02086">
    <property type="entry name" value="MethyltransfD12"/>
    <property type="match status" value="1"/>
</dbReference>